<comment type="caution">
    <text evidence="1">The sequence shown here is derived from an EMBL/GenBank/DDBJ whole genome shotgun (WGS) entry which is preliminary data.</text>
</comment>
<protein>
    <recommendedName>
        <fullName evidence="3">Four helix bundle protein</fullName>
    </recommendedName>
</protein>
<evidence type="ECO:0000313" key="1">
    <source>
        <dbReference type="EMBL" id="OGG74186.1"/>
    </source>
</evidence>
<proteinExistence type="predicted"/>
<dbReference type="AlphaFoldDB" id="A0A1F6EKM0"/>
<sequence>MNTVRSYKDLIVWQKSIDLVVLVYAATKQFPSDERFGLSSQMQRASVSIAANIAEGHGRGTRSDYAHFLDMANGSVAEVETILTIARKLSHCSSEQCSTIEKQLSEIGKMLGVLRAKLRPRA</sequence>
<dbReference type="InterPro" id="IPR036583">
    <property type="entry name" value="23S_rRNA_IVS_sf"/>
</dbReference>
<dbReference type="Pfam" id="PF05635">
    <property type="entry name" value="23S_rRNA_IVP"/>
    <property type="match status" value="1"/>
</dbReference>
<dbReference type="STRING" id="1798513.A3A40_02195"/>
<dbReference type="InterPro" id="IPR012657">
    <property type="entry name" value="23S_rRNA-intervening_sequence"/>
</dbReference>
<dbReference type="Proteomes" id="UP000178427">
    <property type="component" value="Unassembled WGS sequence"/>
</dbReference>
<dbReference type="PANTHER" id="PTHR38471:SF2">
    <property type="entry name" value="FOUR HELIX BUNDLE PROTEIN"/>
    <property type="match status" value="1"/>
</dbReference>
<dbReference type="PANTHER" id="PTHR38471">
    <property type="entry name" value="FOUR HELIX BUNDLE PROTEIN"/>
    <property type="match status" value="1"/>
</dbReference>
<dbReference type="EMBL" id="MFMA01000002">
    <property type="protein sequence ID" value="OGG74186.1"/>
    <property type="molecule type" value="Genomic_DNA"/>
</dbReference>
<name>A0A1F6EKM0_9BACT</name>
<accession>A0A1F6EKM0</accession>
<dbReference type="CDD" id="cd16377">
    <property type="entry name" value="23S_rRNA_IVP_like"/>
    <property type="match status" value="1"/>
</dbReference>
<evidence type="ECO:0008006" key="3">
    <source>
        <dbReference type="Google" id="ProtNLM"/>
    </source>
</evidence>
<reference evidence="1 2" key="1">
    <citation type="journal article" date="2016" name="Nat. Commun.">
        <title>Thousands of microbial genomes shed light on interconnected biogeochemical processes in an aquifer system.</title>
        <authorList>
            <person name="Anantharaman K."/>
            <person name="Brown C.T."/>
            <person name="Hug L.A."/>
            <person name="Sharon I."/>
            <person name="Castelle C.J."/>
            <person name="Probst A.J."/>
            <person name="Thomas B.C."/>
            <person name="Singh A."/>
            <person name="Wilkins M.J."/>
            <person name="Karaoz U."/>
            <person name="Brodie E.L."/>
            <person name="Williams K.H."/>
            <person name="Hubbard S.S."/>
            <person name="Banfield J.F."/>
        </authorList>
    </citation>
    <scope>NUCLEOTIDE SEQUENCE [LARGE SCALE GENOMIC DNA]</scope>
</reference>
<organism evidence="1 2">
    <name type="scientific">Candidatus Kaiserbacteria bacterium RIFCSPLOWO2_01_FULL_54_20</name>
    <dbReference type="NCBI Taxonomy" id="1798513"/>
    <lineage>
        <taxon>Bacteria</taxon>
        <taxon>Candidatus Kaiseribacteriota</taxon>
    </lineage>
</organism>
<dbReference type="Gene3D" id="1.20.1440.60">
    <property type="entry name" value="23S rRNA-intervening sequence"/>
    <property type="match status" value="1"/>
</dbReference>
<dbReference type="NCBIfam" id="TIGR02436">
    <property type="entry name" value="four helix bundle protein"/>
    <property type="match status" value="1"/>
</dbReference>
<gene>
    <name evidence="1" type="ORF">A3A40_02195</name>
</gene>
<dbReference type="SUPFAM" id="SSF158446">
    <property type="entry name" value="IVS-encoded protein-like"/>
    <property type="match status" value="1"/>
</dbReference>
<evidence type="ECO:0000313" key="2">
    <source>
        <dbReference type="Proteomes" id="UP000178427"/>
    </source>
</evidence>